<keyword evidence="1" id="KW-0812">Transmembrane</keyword>
<organism evidence="2 3">
    <name type="scientific">Flavobacterium beibuense</name>
    <dbReference type="NCBI Taxonomy" id="657326"/>
    <lineage>
        <taxon>Bacteria</taxon>
        <taxon>Pseudomonadati</taxon>
        <taxon>Bacteroidota</taxon>
        <taxon>Flavobacteriia</taxon>
        <taxon>Flavobacteriales</taxon>
        <taxon>Flavobacteriaceae</taxon>
        <taxon>Flavobacterium</taxon>
    </lineage>
</organism>
<dbReference type="AlphaFoldDB" id="A0A444WEM8"/>
<protein>
    <submittedName>
        <fullName evidence="2">Uncharacterized protein</fullName>
    </submittedName>
</protein>
<keyword evidence="1" id="KW-1133">Transmembrane helix</keyword>
<name>A0A444WEM8_9FLAO</name>
<accession>A0A444WEM8</accession>
<keyword evidence="3" id="KW-1185">Reference proteome</keyword>
<evidence type="ECO:0000313" key="3">
    <source>
        <dbReference type="Proteomes" id="UP000289775"/>
    </source>
</evidence>
<dbReference type="Proteomes" id="UP000289775">
    <property type="component" value="Unassembled WGS sequence"/>
</dbReference>
<dbReference type="EMBL" id="JUIW01000003">
    <property type="protein sequence ID" value="RYJ44311.1"/>
    <property type="molecule type" value="Genomic_DNA"/>
</dbReference>
<feature type="transmembrane region" description="Helical" evidence="1">
    <location>
        <begin position="46"/>
        <end position="72"/>
    </location>
</feature>
<comment type="caution">
    <text evidence="2">The sequence shown here is derived from an EMBL/GenBank/DDBJ whole genome shotgun (WGS) entry which is preliminary data.</text>
</comment>
<sequence>MERQNDRNTKRDFRNSIRGYSHYVYLMAKSRWAGWMERKTARLSVAGVYVLFGTLLFSFGSYCIFLIFHGFWGNNSLSPKLEPMRQVKTAGYRAGPAPSDLNQQDYYEITRFEMQIDSLCRYNPVQYDSIRRARPGLLDSIRMVSNYYESNYKNKKNGK</sequence>
<proteinExistence type="predicted"/>
<evidence type="ECO:0000256" key="1">
    <source>
        <dbReference type="SAM" id="Phobius"/>
    </source>
</evidence>
<evidence type="ECO:0000313" key="2">
    <source>
        <dbReference type="EMBL" id="RYJ44311.1"/>
    </source>
</evidence>
<keyword evidence="1" id="KW-0472">Membrane</keyword>
<gene>
    <name evidence="2" type="ORF">NU09_0921</name>
</gene>
<reference evidence="2 3" key="1">
    <citation type="submission" date="2014-12" db="EMBL/GenBank/DDBJ databases">
        <title>Genome sequence of Flavobacterium beibuense RSKm HC5.</title>
        <authorList>
            <person name="Kim J.F."/>
            <person name="Song J.Y."/>
            <person name="Kwak M.-J."/>
            <person name="Lee S.-W."/>
        </authorList>
    </citation>
    <scope>NUCLEOTIDE SEQUENCE [LARGE SCALE GENOMIC DNA]</scope>
    <source>
        <strain evidence="2 3">RSKm HC5</strain>
    </source>
</reference>